<proteinExistence type="predicted"/>
<keyword evidence="1" id="KW-0812">Transmembrane</keyword>
<evidence type="ECO:0000313" key="3">
    <source>
        <dbReference type="EMBL" id="MCP1337618.1"/>
    </source>
</evidence>
<protein>
    <submittedName>
        <fullName evidence="3">Fatty acid desaturase family protein</fullName>
    </submittedName>
</protein>
<evidence type="ECO:0000256" key="1">
    <source>
        <dbReference type="SAM" id="Phobius"/>
    </source>
</evidence>
<dbReference type="PANTHER" id="PTHR12879">
    <property type="entry name" value="SPHINGOLIPID DELTA 4 DESATURASE/C-4 HYDROXYLASE PROTEIN DES2"/>
    <property type="match status" value="1"/>
</dbReference>
<keyword evidence="1" id="KW-1133">Transmembrane helix</keyword>
<dbReference type="RefSeq" id="WP_269333580.1">
    <property type="nucleotide sequence ID" value="NZ_JAMZFT010000003.1"/>
</dbReference>
<dbReference type="GO" id="GO:0046513">
    <property type="term" value="P:ceramide biosynthetic process"/>
    <property type="evidence" value="ECO:0007669"/>
    <property type="project" value="TreeGrafter"/>
</dbReference>
<feature type="transmembrane region" description="Helical" evidence="1">
    <location>
        <begin position="24"/>
        <end position="45"/>
    </location>
</feature>
<dbReference type="InterPro" id="IPR005804">
    <property type="entry name" value="FA_desaturase_dom"/>
</dbReference>
<dbReference type="AlphaFoldDB" id="A0A9J6PNH6"/>
<feature type="domain" description="Fatty acid desaturase" evidence="2">
    <location>
        <begin position="48"/>
        <end position="285"/>
    </location>
</feature>
<dbReference type="Proteomes" id="UP001055804">
    <property type="component" value="Unassembled WGS sequence"/>
</dbReference>
<gene>
    <name evidence="3" type="ORF">NJQ99_14440</name>
</gene>
<reference evidence="3" key="1">
    <citation type="submission" date="2022-06" db="EMBL/GenBank/DDBJ databases">
        <title>Isolation and Genomics of Futiania mangrovii gen. nov., sp. nov., a Rare and Metabolically-versatile member in the Class Alphaproteobacteria.</title>
        <authorList>
            <person name="Liu L."/>
            <person name="Huang W.-C."/>
            <person name="Pan J."/>
            <person name="Li J."/>
            <person name="Huang Y."/>
            <person name="Du H."/>
            <person name="Liu Y."/>
            <person name="Li M."/>
        </authorList>
    </citation>
    <scope>NUCLEOTIDE SEQUENCE</scope>
    <source>
        <strain evidence="3">FT118</strain>
    </source>
</reference>
<accession>A0A9J6PNH6</accession>
<evidence type="ECO:0000313" key="4">
    <source>
        <dbReference type="Proteomes" id="UP001055804"/>
    </source>
</evidence>
<dbReference type="PANTHER" id="PTHR12879:SF8">
    <property type="entry name" value="SPHINGOLIPID DELTA(4)-DESATURASE DES1"/>
    <property type="match status" value="1"/>
</dbReference>
<keyword evidence="4" id="KW-1185">Reference proteome</keyword>
<dbReference type="GO" id="GO:0016020">
    <property type="term" value="C:membrane"/>
    <property type="evidence" value="ECO:0007669"/>
    <property type="project" value="GOC"/>
</dbReference>
<dbReference type="GO" id="GO:0042284">
    <property type="term" value="F:sphingolipid delta-4 desaturase activity"/>
    <property type="evidence" value="ECO:0007669"/>
    <property type="project" value="TreeGrafter"/>
</dbReference>
<dbReference type="EMBL" id="JAMZFT010000003">
    <property type="protein sequence ID" value="MCP1337618.1"/>
    <property type="molecule type" value="Genomic_DNA"/>
</dbReference>
<sequence length="313" mass="35111">MTTGRDILPKPLVRALSERSDARGAWLVLHAWAVIAGAAAVAAIWPNPVTVVLAIMVIGSRQMGLAILMHDAAHGALFRTKALNETVGTWACAYPVFADMAAYRHYHLKHHRYTQQPEDPDLVLSKPFPVTRTSFWRKAVRDLTGQTAFKQRAAQVRMTLDAQKNADETTGAVQAFGTPSLWGPLAVNAGLFAALALSGYWWVYLAFWIVPLATWYQFVLRIRNIAEHAMVPDDDDPFRNARTTHANLLERVFFAPYWVNYHVDHHLYMYVPCWQLPRLHKALGEAGMHARMETKPGYLAVLRMATSRATAPA</sequence>
<keyword evidence="1" id="KW-0472">Membrane</keyword>
<feature type="transmembrane region" description="Helical" evidence="1">
    <location>
        <begin position="201"/>
        <end position="220"/>
    </location>
</feature>
<dbReference type="Pfam" id="PF00487">
    <property type="entry name" value="FA_desaturase"/>
    <property type="match status" value="1"/>
</dbReference>
<evidence type="ECO:0000259" key="2">
    <source>
        <dbReference type="Pfam" id="PF00487"/>
    </source>
</evidence>
<dbReference type="CDD" id="cd03510">
    <property type="entry name" value="Rhizobitoxine-FADS-like"/>
    <property type="match status" value="1"/>
</dbReference>
<comment type="caution">
    <text evidence="3">The sequence shown here is derived from an EMBL/GenBank/DDBJ whole genome shotgun (WGS) entry which is preliminary data.</text>
</comment>
<name>A0A9J6PNH6_9PROT</name>
<organism evidence="3 4">
    <name type="scientific">Futiania mangrovi</name>
    <dbReference type="NCBI Taxonomy" id="2959716"/>
    <lineage>
        <taxon>Bacteria</taxon>
        <taxon>Pseudomonadati</taxon>
        <taxon>Pseudomonadota</taxon>
        <taxon>Alphaproteobacteria</taxon>
        <taxon>Futianiales</taxon>
        <taxon>Futianiaceae</taxon>
        <taxon>Futiania</taxon>
    </lineage>
</organism>